<keyword evidence="1" id="KW-0812">Transmembrane</keyword>
<feature type="transmembrane region" description="Helical" evidence="1">
    <location>
        <begin position="114"/>
        <end position="133"/>
    </location>
</feature>
<dbReference type="Proteomes" id="UP000199408">
    <property type="component" value="Unassembled WGS sequence"/>
</dbReference>
<keyword evidence="1" id="KW-0472">Membrane</keyword>
<evidence type="ECO:0000313" key="2">
    <source>
        <dbReference type="EMBL" id="SCG66545.1"/>
    </source>
</evidence>
<dbReference type="AlphaFoldDB" id="A0A1C5J7K5"/>
<evidence type="ECO:0000256" key="1">
    <source>
        <dbReference type="SAM" id="Phobius"/>
    </source>
</evidence>
<keyword evidence="1" id="KW-1133">Transmembrane helix</keyword>
<evidence type="ECO:0008006" key="4">
    <source>
        <dbReference type="Google" id="ProtNLM"/>
    </source>
</evidence>
<dbReference type="STRING" id="47864.GA0070560_12367"/>
<reference evidence="3" key="1">
    <citation type="submission" date="2016-06" db="EMBL/GenBank/DDBJ databases">
        <authorList>
            <person name="Varghese N."/>
        </authorList>
    </citation>
    <scope>NUCLEOTIDE SEQUENCE [LARGE SCALE GENOMIC DNA]</scope>
    <source>
        <strain evidence="3">DSM 43171</strain>
    </source>
</reference>
<dbReference type="RefSeq" id="WP_091301624.1">
    <property type="nucleotide sequence ID" value="NZ_FMDN01000023.1"/>
</dbReference>
<gene>
    <name evidence="2" type="ORF">GA0070560_12367</name>
</gene>
<evidence type="ECO:0000313" key="3">
    <source>
        <dbReference type="Proteomes" id="UP000199408"/>
    </source>
</evidence>
<organism evidence="2 3">
    <name type="scientific">Micromonospora halophytica</name>
    <dbReference type="NCBI Taxonomy" id="47864"/>
    <lineage>
        <taxon>Bacteria</taxon>
        <taxon>Bacillati</taxon>
        <taxon>Actinomycetota</taxon>
        <taxon>Actinomycetes</taxon>
        <taxon>Micromonosporales</taxon>
        <taxon>Micromonosporaceae</taxon>
        <taxon>Micromonospora</taxon>
    </lineage>
</organism>
<keyword evidence="3" id="KW-1185">Reference proteome</keyword>
<feature type="transmembrane region" description="Helical" evidence="1">
    <location>
        <begin position="29"/>
        <end position="53"/>
    </location>
</feature>
<feature type="transmembrane region" description="Helical" evidence="1">
    <location>
        <begin position="59"/>
        <end position="78"/>
    </location>
</feature>
<dbReference type="OrthoDB" id="582306at2"/>
<accession>A0A1C5J7K5</accession>
<protein>
    <recommendedName>
        <fullName evidence="4">Flagellar biosynthetic protein FliP</fullName>
    </recommendedName>
</protein>
<sequence length="138" mass="15205">MTASDEATAGPTSRSVPWRRLSGHFAEMVAAMVVGMVVLGMAVRLALILLGYADILDRLEARLVVMLFTMGTGMTAWMRYRRHQWAGIVEMNAAMLVSFMVLLVPFWAGTIPESAVMTAGHILMLPAMALVLIRRRGR</sequence>
<name>A0A1C5J7K5_9ACTN</name>
<feature type="transmembrane region" description="Helical" evidence="1">
    <location>
        <begin position="85"/>
        <end position="108"/>
    </location>
</feature>
<proteinExistence type="predicted"/>
<dbReference type="EMBL" id="FMDN01000023">
    <property type="protein sequence ID" value="SCG66545.1"/>
    <property type="molecule type" value="Genomic_DNA"/>
</dbReference>